<keyword evidence="7" id="KW-0964">Secreted</keyword>
<evidence type="ECO:0000256" key="4">
    <source>
        <dbReference type="ARBA" id="ARBA00008664"/>
    </source>
</evidence>
<dbReference type="CDD" id="cd09173">
    <property type="entry name" value="PLDc_Nuc_like_unchar1_2"/>
    <property type="match status" value="1"/>
</dbReference>
<evidence type="ECO:0000313" key="13">
    <source>
        <dbReference type="EMBL" id="MBU8876398.1"/>
    </source>
</evidence>
<proteinExistence type="inferred from homology"/>
<evidence type="ECO:0000256" key="1">
    <source>
        <dbReference type="ARBA" id="ARBA00000798"/>
    </source>
</evidence>
<dbReference type="InterPro" id="IPR001736">
    <property type="entry name" value="PLipase_D/transphosphatidylase"/>
</dbReference>
<evidence type="ECO:0000259" key="12">
    <source>
        <dbReference type="PROSITE" id="PS50035"/>
    </source>
</evidence>
<evidence type="ECO:0000313" key="14">
    <source>
        <dbReference type="Proteomes" id="UP000727907"/>
    </source>
</evidence>
<dbReference type="Pfam" id="PF13091">
    <property type="entry name" value="PLDc_2"/>
    <property type="match status" value="2"/>
</dbReference>
<evidence type="ECO:0000256" key="6">
    <source>
        <dbReference type="ARBA" id="ARBA00018392"/>
    </source>
</evidence>
<dbReference type="CDD" id="cd09172">
    <property type="entry name" value="PLDc_Nuc_like_unchar1_1"/>
    <property type="match status" value="1"/>
</dbReference>
<organism evidence="13 14">
    <name type="scientific">Reyranella humidisoli</name>
    <dbReference type="NCBI Taxonomy" id="2849149"/>
    <lineage>
        <taxon>Bacteria</taxon>
        <taxon>Pseudomonadati</taxon>
        <taxon>Pseudomonadota</taxon>
        <taxon>Alphaproteobacteria</taxon>
        <taxon>Hyphomicrobiales</taxon>
        <taxon>Reyranellaceae</taxon>
        <taxon>Reyranella</taxon>
    </lineage>
</organism>
<evidence type="ECO:0000256" key="2">
    <source>
        <dbReference type="ARBA" id="ARBA00003145"/>
    </source>
</evidence>
<evidence type="ECO:0000256" key="10">
    <source>
        <dbReference type="ARBA" id="ARBA00023098"/>
    </source>
</evidence>
<dbReference type="EC" id="3.1.4.4" evidence="5"/>
<keyword evidence="9" id="KW-0442">Lipid degradation</keyword>
<comment type="subcellular location">
    <subcellularLocation>
        <location evidence="3">Secreted</location>
    </subcellularLocation>
</comment>
<evidence type="ECO:0000256" key="11">
    <source>
        <dbReference type="ARBA" id="ARBA00029594"/>
    </source>
</evidence>
<dbReference type="RefSeq" id="WP_216965161.1">
    <property type="nucleotide sequence ID" value="NZ_JAHOPB010000002.1"/>
</dbReference>
<dbReference type="PROSITE" id="PS50035">
    <property type="entry name" value="PLD"/>
    <property type="match status" value="1"/>
</dbReference>
<dbReference type="InterPro" id="IPR025202">
    <property type="entry name" value="PLD-like_dom"/>
</dbReference>
<dbReference type="Proteomes" id="UP000727907">
    <property type="component" value="Unassembled WGS sequence"/>
</dbReference>
<dbReference type="EMBL" id="JAHOPB010000002">
    <property type="protein sequence ID" value="MBU8876398.1"/>
    <property type="molecule type" value="Genomic_DNA"/>
</dbReference>
<keyword evidence="10" id="KW-0443">Lipid metabolism</keyword>
<comment type="similarity">
    <text evidence="4">Belongs to the phospholipase D family.</text>
</comment>
<dbReference type="SMART" id="SM00155">
    <property type="entry name" value="PLDc"/>
    <property type="match status" value="2"/>
</dbReference>
<dbReference type="PANTHER" id="PTHR43856:SF1">
    <property type="entry name" value="MITOCHONDRIAL CARDIOLIPIN HYDROLASE"/>
    <property type="match status" value="1"/>
</dbReference>
<gene>
    <name evidence="13" type="ORF">KQ910_21675</name>
</gene>
<dbReference type="PANTHER" id="PTHR43856">
    <property type="entry name" value="CARDIOLIPIN HYDROLASE"/>
    <property type="match status" value="1"/>
</dbReference>
<dbReference type="InterPro" id="IPR051406">
    <property type="entry name" value="PLD_domain"/>
</dbReference>
<protein>
    <recommendedName>
        <fullName evidence="6">Phospholipase D</fullName>
        <ecNumber evidence="5">3.1.4.4</ecNumber>
    </recommendedName>
    <alternativeName>
        <fullName evidence="11">Choline phosphatase</fullName>
    </alternativeName>
</protein>
<accession>A0ABS6IP68</accession>
<reference evidence="13 14" key="1">
    <citation type="submission" date="2021-06" db="EMBL/GenBank/DDBJ databases">
        <authorList>
            <person name="Lee D.H."/>
        </authorList>
    </citation>
    <scope>NUCLEOTIDE SEQUENCE [LARGE SCALE GENOMIC DNA]</scope>
    <source>
        <strain evidence="13 14">MMS21-HV4-11</strain>
    </source>
</reference>
<evidence type="ECO:0000256" key="8">
    <source>
        <dbReference type="ARBA" id="ARBA00022801"/>
    </source>
</evidence>
<keyword evidence="14" id="KW-1185">Reference proteome</keyword>
<keyword evidence="8" id="KW-0378">Hydrolase</keyword>
<evidence type="ECO:0000256" key="5">
    <source>
        <dbReference type="ARBA" id="ARBA00012027"/>
    </source>
</evidence>
<evidence type="ECO:0000256" key="7">
    <source>
        <dbReference type="ARBA" id="ARBA00022525"/>
    </source>
</evidence>
<sequence>MNTAYQVIGANKSAPFSLKIHRGDGMALLAMNWVGGKPPGNFVGFAIEFKEPGGSQFWPVKNRIGFPGQRKKASDPSITSLEAPFQKFRWVHFPRDADKSGKFTYRVTPIFMDEAGVTSRGEAQTAALALMRETIPGKINVAFTRGYVSSQSFVANFAPDRNLSTLLPDKANEGLSFVPTHKKADDALAWMGFEARAVICEALDEAIKSKAEVRVIAYDLNLPEILSRLVKLKSRLKVIIDDSPPTHRKPDSPESEAAEILKKSAGKANVVRQHMAGLQHHKSIAISGKGVNKVIYGSTNFTWRGFYVQSNNAVIVTSKKAVDDYFRVFDTYFTAEKADAFRKSAASGRWHKLGVPGIDAQVGFSPHTVEKGLLEPLGKDLAKAKTSIFFSLAFLGQMKNGPIGPALGKKIKDKNVHTLGIADASVKAGNLGVTVLTPDNKRRVVRASALTGGVPAPFSTEPSGLSGNAGHHRGTRMHHKFVVIDFDTKDARVYLGSYNFSEPADRENGENLVMIKDRTVATSYMIEAVRLYDHYRFRSVQEDTKKLGKNKKVIELQPAPKKPGEKPWWDRHWTDSIRKRERELFA</sequence>
<evidence type="ECO:0000256" key="9">
    <source>
        <dbReference type="ARBA" id="ARBA00022963"/>
    </source>
</evidence>
<comment type="function">
    <text evidence="2">Could be a virulence factor.</text>
</comment>
<evidence type="ECO:0000256" key="3">
    <source>
        <dbReference type="ARBA" id="ARBA00004613"/>
    </source>
</evidence>
<name>A0ABS6IP68_9HYPH</name>
<comment type="caution">
    <text evidence="13">The sequence shown here is derived from an EMBL/GenBank/DDBJ whole genome shotgun (WGS) entry which is preliminary data.</text>
</comment>
<comment type="catalytic activity">
    <reaction evidence="1">
        <text>a 1,2-diacyl-sn-glycero-3-phosphocholine + H2O = a 1,2-diacyl-sn-glycero-3-phosphate + choline + H(+)</text>
        <dbReference type="Rhea" id="RHEA:14445"/>
        <dbReference type="ChEBI" id="CHEBI:15354"/>
        <dbReference type="ChEBI" id="CHEBI:15377"/>
        <dbReference type="ChEBI" id="CHEBI:15378"/>
        <dbReference type="ChEBI" id="CHEBI:57643"/>
        <dbReference type="ChEBI" id="CHEBI:58608"/>
        <dbReference type="EC" id="3.1.4.4"/>
    </reaction>
</comment>
<feature type="domain" description="PLD phosphodiesterase" evidence="12">
    <location>
        <begin position="473"/>
        <end position="504"/>
    </location>
</feature>